<comment type="cofactor">
    <cofactor evidence="11">
        <name>Mg(2+)</name>
        <dbReference type="ChEBI" id="CHEBI:18420"/>
    </cofactor>
    <text evidence="11">Binds 1 Mg(2+) ion per subunit.</text>
</comment>
<proteinExistence type="inferred from homology"/>
<dbReference type="InterPro" id="IPR049557">
    <property type="entry name" value="Transketolase_CS"/>
</dbReference>
<dbReference type="NCBIfam" id="TIGR00204">
    <property type="entry name" value="dxs"/>
    <property type="match status" value="1"/>
</dbReference>
<dbReference type="CDD" id="cd07033">
    <property type="entry name" value="TPP_PYR_DXS_TK_like"/>
    <property type="match status" value="1"/>
</dbReference>
<dbReference type="InterPro" id="IPR005477">
    <property type="entry name" value="Dxylulose-5-P_synthase"/>
</dbReference>
<dbReference type="PANTHER" id="PTHR43322">
    <property type="entry name" value="1-D-DEOXYXYLULOSE 5-PHOSPHATE SYNTHASE-RELATED"/>
    <property type="match status" value="1"/>
</dbReference>
<feature type="domain" description="Transketolase-like pyrimidine-binding" evidence="12">
    <location>
        <begin position="326"/>
        <end position="490"/>
    </location>
</feature>
<dbReference type="GO" id="GO:0000287">
    <property type="term" value="F:magnesium ion binding"/>
    <property type="evidence" value="ECO:0007669"/>
    <property type="project" value="UniProtKB-UniRule"/>
</dbReference>
<feature type="binding site" evidence="11">
    <location>
        <position position="81"/>
    </location>
    <ligand>
        <name>thiamine diphosphate</name>
        <dbReference type="ChEBI" id="CHEBI:58937"/>
    </ligand>
</feature>
<dbReference type="InterPro" id="IPR005475">
    <property type="entry name" value="Transketolase-like_Pyr-bd"/>
</dbReference>
<accession>A0A1H7WWI0</accession>
<dbReference type="GO" id="GO:0016114">
    <property type="term" value="P:terpenoid biosynthetic process"/>
    <property type="evidence" value="ECO:0007669"/>
    <property type="project" value="UniProtKB-UniRule"/>
</dbReference>
<dbReference type="Pfam" id="PF02780">
    <property type="entry name" value="Transketolase_C"/>
    <property type="match status" value="1"/>
</dbReference>
<dbReference type="AlphaFoldDB" id="A0A1H7WWI0"/>
<feature type="binding site" evidence="11">
    <location>
        <position position="293"/>
    </location>
    <ligand>
        <name>thiamine diphosphate</name>
        <dbReference type="ChEBI" id="CHEBI:58937"/>
    </ligand>
</feature>
<evidence type="ECO:0000256" key="9">
    <source>
        <dbReference type="ARBA" id="ARBA00023229"/>
    </source>
</evidence>
<keyword evidence="5 11" id="KW-0479">Metal-binding</keyword>
<gene>
    <name evidence="11" type="primary">dxs</name>
    <name evidence="13" type="ORF">SAMN04489760_10869</name>
</gene>
<keyword evidence="9 11" id="KW-0414">Isoprene biosynthesis</keyword>
<dbReference type="Pfam" id="PF13292">
    <property type="entry name" value="DXP_synthase_N"/>
    <property type="match status" value="1"/>
</dbReference>
<dbReference type="RefSeq" id="WP_175476412.1">
    <property type="nucleotide sequence ID" value="NZ_FOBS01000008.1"/>
</dbReference>
<dbReference type="PROSITE" id="PS00801">
    <property type="entry name" value="TRANSKETOLASE_1"/>
    <property type="match status" value="1"/>
</dbReference>
<keyword evidence="8 11" id="KW-0786">Thiamine pyrophosphate</keyword>
<sequence length="640" mass="69666">MNPAKRSFGSVLNRILYPEGIRTLNNEELTALAEDLRATIIETVSRTGGHLASSLGAVELTLAVHKVFNTPQDKIIWDVGHQAYAHKLITGRADRFFTLRQKGGISGFPKREESPYDVFNVGHSSTSISAASGILEARDLKKEDFKVVAIIGDGSMTAGLSFEGLNWSGDRKKDLIIILNDNEMSISPNVGALSSYLNSVMTGQTVKKIRKDIKNFLKTIPSIGEQVLEFSKRAEESLKALIVPGALFEDLGFTYVGPLDGHRLDHLIRNLENVRNMEGPVLVHVITRKGKGYEFAEAEPLRFHGIGPFYPETGGAKTAGKSPAAPSYTQVFGQTLVQLARENPRIVAITAAMCEGTGLNAFAGEFPDRFFDVGIAEQHGVTFAAGLAVEGMIPVVAIYSSFLQRAYDQILHDVCLQNLPVVFALDRSGFVGEDGPTHHGLFDLAFLRSIPNLIVMAPKDENELQSMLFSAVSCGQPVAIRYPRGSGVGVPPDDEPRALEIGKGEVLSEGTDIAILAIGSTVYPALRAAERLREEGISAAVINARFVKPLDGSLLCNLARSFKNILTVEENVLMGGFGSAVLEFFEENNLRDIRVKRLGIRDEFAQHATQAELRNLYGIDERGIVSTVSAMMARKDIETP</sequence>
<dbReference type="InterPro" id="IPR033248">
    <property type="entry name" value="Transketolase_C"/>
</dbReference>
<comment type="catalytic activity">
    <reaction evidence="11">
        <text>D-glyceraldehyde 3-phosphate + pyruvate + H(+) = 1-deoxy-D-xylulose 5-phosphate + CO2</text>
        <dbReference type="Rhea" id="RHEA:12605"/>
        <dbReference type="ChEBI" id="CHEBI:15361"/>
        <dbReference type="ChEBI" id="CHEBI:15378"/>
        <dbReference type="ChEBI" id="CHEBI:16526"/>
        <dbReference type="ChEBI" id="CHEBI:57792"/>
        <dbReference type="ChEBI" id="CHEBI:59776"/>
        <dbReference type="EC" id="2.2.1.7"/>
    </reaction>
</comment>
<dbReference type="SMART" id="SM00861">
    <property type="entry name" value="Transket_pyr"/>
    <property type="match status" value="1"/>
</dbReference>
<comment type="cofactor">
    <cofactor evidence="11">
        <name>thiamine diphosphate</name>
        <dbReference type="ChEBI" id="CHEBI:58937"/>
    </cofactor>
    <text evidence="11">Binds 1 thiamine pyrophosphate per subunit.</text>
</comment>
<comment type="subunit">
    <text evidence="3 11">Homodimer.</text>
</comment>
<evidence type="ECO:0000256" key="6">
    <source>
        <dbReference type="ARBA" id="ARBA00022842"/>
    </source>
</evidence>
<organism evidence="13 14">
    <name type="scientific">Syntrophus gentianae</name>
    <dbReference type="NCBI Taxonomy" id="43775"/>
    <lineage>
        <taxon>Bacteria</taxon>
        <taxon>Pseudomonadati</taxon>
        <taxon>Thermodesulfobacteriota</taxon>
        <taxon>Syntrophia</taxon>
        <taxon>Syntrophales</taxon>
        <taxon>Syntrophaceae</taxon>
        <taxon>Syntrophus</taxon>
    </lineage>
</organism>
<dbReference type="GO" id="GO:0008661">
    <property type="term" value="F:1-deoxy-D-xylulose-5-phosphate synthase activity"/>
    <property type="evidence" value="ECO:0007669"/>
    <property type="project" value="UniProtKB-UniRule"/>
</dbReference>
<dbReference type="Proteomes" id="UP000198744">
    <property type="component" value="Unassembled WGS sequence"/>
</dbReference>
<comment type="function">
    <text evidence="10 11">Catalyzes the acyloin condensation reaction between C atoms 2 and 3 of pyruvate and glyceraldehyde 3-phosphate to yield 1-deoxy-D-xylulose-5-phosphate (DXP).</text>
</comment>
<dbReference type="Gene3D" id="3.40.50.920">
    <property type="match status" value="1"/>
</dbReference>
<evidence type="ECO:0000256" key="11">
    <source>
        <dbReference type="HAMAP-Rule" id="MF_00315"/>
    </source>
</evidence>
<evidence type="ECO:0000256" key="1">
    <source>
        <dbReference type="ARBA" id="ARBA00004980"/>
    </source>
</evidence>
<keyword evidence="6 11" id="KW-0460">Magnesium</keyword>
<dbReference type="STRING" id="43775.SAMN04489760_10869"/>
<evidence type="ECO:0000256" key="7">
    <source>
        <dbReference type="ARBA" id="ARBA00022977"/>
    </source>
</evidence>
<reference evidence="13 14" key="1">
    <citation type="submission" date="2016-10" db="EMBL/GenBank/DDBJ databases">
        <authorList>
            <person name="de Groot N.N."/>
        </authorList>
    </citation>
    <scope>NUCLEOTIDE SEQUENCE [LARGE SCALE GENOMIC DNA]</scope>
    <source>
        <strain evidence="13 14">DSM 8423</strain>
    </source>
</reference>
<evidence type="ECO:0000256" key="4">
    <source>
        <dbReference type="ARBA" id="ARBA00022679"/>
    </source>
</evidence>
<dbReference type="Pfam" id="PF02779">
    <property type="entry name" value="Transket_pyr"/>
    <property type="match status" value="1"/>
</dbReference>
<dbReference type="SUPFAM" id="SSF52922">
    <property type="entry name" value="TK C-terminal domain-like"/>
    <property type="match status" value="1"/>
</dbReference>
<evidence type="ECO:0000256" key="10">
    <source>
        <dbReference type="ARBA" id="ARBA00055605"/>
    </source>
</evidence>
<evidence type="ECO:0000313" key="14">
    <source>
        <dbReference type="Proteomes" id="UP000198744"/>
    </source>
</evidence>
<dbReference type="HAMAP" id="MF_00315">
    <property type="entry name" value="DXP_synth"/>
    <property type="match status" value="1"/>
</dbReference>
<dbReference type="FunFam" id="3.40.50.920:FF:000002">
    <property type="entry name" value="1-deoxy-D-xylulose-5-phosphate synthase"/>
    <property type="match status" value="1"/>
</dbReference>
<dbReference type="PROSITE" id="PS00802">
    <property type="entry name" value="TRANSKETOLASE_2"/>
    <property type="match status" value="1"/>
</dbReference>
<evidence type="ECO:0000256" key="2">
    <source>
        <dbReference type="ARBA" id="ARBA00011081"/>
    </source>
</evidence>
<comment type="similarity">
    <text evidence="2 11">Belongs to the transketolase family. DXPS subfamily.</text>
</comment>
<evidence type="ECO:0000256" key="3">
    <source>
        <dbReference type="ARBA" id="ARBA00011738"/>
    </source>
</evidence>
<evidence type="ECO:0000256" key="5">
    <source>
        <dbReference type="ARBA" id="ARBA00022723"/>
    </source>
</evidence>
<dbReference type="GO" id="GO:0019288">
    <property type="term" value="P:isopentenyl diphosphate biosynthetic process, methylerythritol 4-phosphate pathway"/>
    <property type="evidence" value="ECO:0007669"/>
    <property type="project" value="TreeGrafter"/>
</dbReference>
<name>A0A1H7WWI0_9BACT</name>
<dbReference type="FunFam" id="3.40.50.970:FF:000005">
    <property type="entry name" value="1-deoxy-D-xylulose-5-phosphate synthase"/>
    <property type="match status" value="1"/>
</dbReference>
<dbReference type="EMBL" id="FOBS01000008">
    <property type="protein sequence ID" value="SEM25936.1"/>
    <property type="molecule type" value="Genomic_DNA"/>
</dbReference>
<dbReference type="EC" id="2.2.1.7" evidence="11"/>
<keyword evidence="14" id="KW-1185">Reference proteome</keyword>
<feature type="binding site" evidence="11">
    <location>
        <begin position="154"/>
        <end position="155"/>
    </location>
    <ligand>
        <name>thiamine diphosphate</name>
        <dbReference type="ChEBI" id="CHEBI:58937"/>
    </ligand>
</feature>
<feature type="binding site" evidence="11">
    <location>
        <position position="182"/>
    </location>
    <ligand>
        <name>thiamine diphosphate</name>
        <dbReference type="ChEBI" id="CHEBI:58937"/>
    </ligand>
</feature>
<dbReference type="CDD" id="cd02007">
    <property type="entry name" value="TPP_DXS"/>
    <property type="match status" value="1"/>
</dbReference>
<feature type="binding site" evidence="11">
    <location>
        <position position="182"/>
    </location>
    <ligand>
        <name>Mg(2+)</name>
        <dbReference type="ChEBI" id="CHEBI:18420"/>
    </ligand>
</feature>
<dbReference type="NCBIfam" id="NF003933">
    <property type="entry name" value="PRK05444.2-2"/>
    <property type="match status" value="1"/>
</dbReference>
<dbReference type="GO" id="GO:0005829">
    <property type="term" value="C:cytosol"/>
    <property type="evidence" value="ECO:0007669"/>
    <property type="project" value="TreeGrafter"/>
</dbReference>
<evidence type="ECO:0000313" key="13">
    <source>
        <dbReference type="EMBL" id="SEM25936.1"/>
    </source>
</evidence>
<evidence type="ECO:0000259" key="12">
    <source>
        <dbReference type="SMART" id="SM00861"/>
    </source>
</evidence>
<dbReference type="InterPro" id="IPR029061">
    <property type="entry name" value="THDP-binding"/>
</dbReference>
<dbReference type="GO" id="GO:0030976">
    <property type="term" value="F:thiamine pyrophosphate binding"/>
    <property type="evidence" value="ECO:0007669"/>
    <property type="project" value="UniProtKB-UniRule"/>
</dbReference>
<evidence type="ECO:0000256" key="8">
    <source>
        <dbReference type="ARBA" id="ARBA00023052"/>
    </source>
</evidence>
<feature type="binding site" evidence="11">
    <location>
        <position position="377"/>
    </location>
    <ligand>
        <name>thiamine diphosphate</name>
        <dbReference type="ChEBI" id="CHEBI:58937"/>
    </ligand>
</feature>
<dbReference type="UniPathway" id="UPA00064">
    <property type="reaction ID" value="UER00091"/>
</dbReference>
<feature type="binding site" evidence="11">
    <location>
        <begin position="122"/>
        <end position="124"/>
    </location>
    <ligand>
        <name>thiamine diphosphate</name>
        <dbReference type="ChEBI" id="CHEBI:58937"/>
    </ligand>
</feature>
<dbReference type="Gene3D" id="3.40.50.970">
    <property type="match status" value="2"/>
</dbReference>
<comment type="pathway">
    <text evidence="1 11">Metabolic intermediate biosynthesis; 1-deoxy-D-xylulose 5-phosphate biosynthesis; 1-deoxy-D-xylulose 5-phosphate from D-glyceraldehyde 3-phosphate and pyruvate: step 1/1.</text>
</comment>
<feature type="binding site" evidence="11">
    <location>
        <position position="153"/>
    </location>
    <ligand>
        <name>Mg(2+)</name>
        <dbReference type="ChEBI" id="CHEBI:18420"/>
    </ligand>
</feature>
<dbReference type="InterPro" id="IPR009014">
    <property type="entry name" value="Transketo_C/PFOR_II"/>
</dbReference>
<dbReference type="PANTHER" id="PTHR43322:SF5">
    <property type="entry name" value="1-DEOXY-D-XYLULOSE-5-PHOSPHATE SYNTHASE, CHLOROPLASTIC"/>
    <property type="match status" value="1"/>
</dbReference>
<dbReference type="InterPro" id="IPR020826">
    <property type="entry name" value="Transketolase_BS"/>
</dbReference>
<dbReference type="GO" id="GO:0009228">
    <property type="term" value="P:thiamine biosynthetic process"/>
    <property type="evidence" value="ECO:0007669"/>
    <property type="project" value="UniProtKB-UniRule"/>
</dbReference>
<protein>
    <recommendedName>
        <fullName evidence="11">1-deoxy-D-xylulose-5-phosphate synthase</fullName>
        <ecNumber evidence="11">2.2.1.7</ecNumber>
    </recommendedName>
    <alternativeName>
        <fullName evidence="11">1-deoxyxylulose-5-phosphate synthase</fullName>
        <shortName evidence="11">DXP synthase</shortName>
        <shortName evidence="11">DXPS</shortName>
    </alternativeName>
</protein>
<dbReference type="SUPFAM" id="SSF52518">
    <property type="entry name" value="Thiamin diphosphate-binding fold (THDP-binding)"/>
    <property type="match status" value="2"/>
</dbReference>
<keyword evidence="7 11" id="KW-0784">Thiamine biosynthesis</keyword>
<keyword evidence="4 11" id="KW-0808">Transferase</keyword>